<dbReference type="SUPFAM" id="SSF54106">
    <property type="entry name" value="LysM domain"/>
    <property type="match status" value="1"/>
</dbReference>
<evidence type="ECO:0000313" key="4">
    <source>
        <dbReference type="EMBL" id="KPJ50461.1"/>
    </source>
</evidence>
<evidence type="ECO:0000256" key="1">
    <source>
        <dbReference type="SAM" id="Coils"/>
    </source>
</evidence>
<dbReference type="PATRIC" id="fig|1703771.3.peg.710"/>
<keyword evidence="1" id="KW-0175">Coiled coil</keyword>
<dbReference type="Gene3D" id="3.10.350.10">
    <property type="entry name" value="LysM domain"/>
    <property type="match status" value="1"/>
</dbReference>
<dbReference type="CDD" id="cd00118">
    <property type="entry name" value="LysM"/>
    <property type="match status" value="1"/>
</dbReference>
<dbReference type="EMBL" id="LIZT01000021">
    <property type="protein sequence ID" value="KPJ50461.1"/>
    <property type="molecule type" value="Genomic_DNA"/>
</dbReference>
<dbReference type="SMART" id="SM00257">
    <property type="entry name" value="LysM"/>
    <property type="match status" value="1"/>
</dbReference>
<feature type="domain" description="LysM" evidence="3">
    <location>
        <begin position="87"/>
        <end position="136"/>
    </location>
</feature>
<gene>
    <name evidence="4" type="ORF">AMJ40_02885</name>
</gene>
<feature type="signal peptide" evidence="2">
    <location>
        <begin position="1"/>
        <end position="23"/>
    </location>
</feature>
<dbReference type="Pfam" id="PF01476">
    <property type="entry name" value="LysM"/>
    <property type="match status" value="1"/>
</dbReference>
<sequence length="140" mass="15995">MKFLWILLICAVALCLSPLPARAQEDLTEEEARALIEEYNEREAEANSRIEELRPEVEACMAEARELDAQIRRLEAEIADLKAKQPKMYVVKPGDTLAKIAREFYGDSGKWMAIYQANKAVIKDPNVLWPGMELKIPMME</sequence>
<organism evidence="4 5">
    <name type="scientific">candidate division TA06 bacterium DG_26</name>
    <dbReference type="NCBI Taxonomy" id="1703771"/>
    <lineage>
        <taxon>Bacteria</taxon>
        <taxon>Bacteria division TA06</taxon>
    </lineage>
</organism>
<proteinExistence type="predicted"/>
<reference evidence="4 5" key="1">
    <citation type="journal article" date="2015" name="Microbiome">
        <title>Genomic resolution of linkages in carbon, nitrogen, and sulfur cycling among widespread estuary sediment bacteria.</title>
        <authorList>
            <person name="Baker B.J."/>
            <person name="Lazar C.S."/>
            <person name="Teske A.P."/>
            <person name="Dick G.J."/>
        </authorList>
    </citation>
    <scope>NUCLEOTIDE SEQUENCE [LARGE SCALE GENOMIC DNA]</scope>
    <source>
        <strain evidence="4">DG_26</strain>
    </source>
</reference>
<dbReference type="InterPro" id="IPR052196">
    <property type="entry name" value="Bact_Kbp"/>
</dbReference>
<comment type="caution">
    <text evidence="4">The sequence shown here is derived from an EMBL/GenBank/DDBJ whole genome shotgun (WGS) entry which is preliminary data.</text>
</comment>
<evidence type="ECO:0000259" key="3">
    <source>
        <dbReference type="PROSITE" id="PS51782"/>
    </source>
</evidence>
<dbReference type="PANTHER" id="PTHR34700:SF4">
    <property type="entry name" value="PHAGE-LIKE ELEMENT PBSX PROTEIN XKDP"/>
    <property type="match status" value="1"/>
</dbReference>
<keyword evidence="2" id="KW-0732">Signal</keyword>
<name>A0A0S7WJV5_UNCT6</name>
<dbReference type="AlphaFoldDB" id="A0A0S7WJV5"/>
<feature type="coiled-coil region" evidence="1">
    <location>
        <begin position="25"/>
        <end position="84"/>
    </location>
</feature>
<dbReference type="PROSITE" id="PS51782">
    <property type="entry name" value="LYSM"/>
    <property type="match status" value="1"/>
</dbReference>
<evidence type="ECO:0000313" key="5">
    <source>
        <dbReference type="Proteomes" id="UP000051124"/>
    </source>
</evidence>
<evidence type="ECO:0000256" key="2">
    <source>
        <dbReference type="SAM" id="SignalP"/>
    </source>
</evidence>
<dbReference type="InterPro" id="IPR018392">
    <property type="entry name" value="LysM"/>
</dbReference>
<accession>A0A0S7WJV5</accession>
<dbReference type="PANTHER" id="PTHR34700">
    <property type="entry name" value="POTASSIUM BINDING PROTEIN KBP"/>
    <property type="match status" value="1"/>
</dbReference>
<dbReference type="InterPro" id="IPR036779">
    <property type="entry name" value="LysM_dom_sf"/>
</dbReference>
<dbReference type="Proteomes" id="UP000051124">
    <property type="component" value="Unassembled WGS sequence"/>
</dbReference>
<protein>
    <recommendedName>
        <fullName evidence="3">LysM domain-containing protein</fullName>
    </recommendedName>
</protein>
<feature type="chain" id="PRO_5006639487" description="LysM domain-containing protein" evidence="2">
    <location>
        <begin position="24"/>
        <end position="140"/>
    </location>
</feature>